<dbReference type="OrthoDB" id="7701360at2759"/>
<feature type="compositionally biased region" description="Polar residues" evidence="1">
    <location>
        <begin position="416"/>
        <end position="427"/>
    </location>
</feature>
<feature type="compositionally biased region" description="Polar residues" evidence="1">
    <location>
        <begin position="1047"/>
        <end position="1069"/>
    </location>
</feature>
<feature type="region of interest" description="Disordered" evidence="1">
    <location>
        <begin position="1236"/>
        <end position="1256"/>
    </location>
</feature>
<feature type="region of interest" description="Disordered" evidence="1">
    <location>
        <begin position="947"/>
        <end position="974"/>
    </location>
</feature>
<feature type="region of interest" description="Disordered" evidence="1">
    <location>
        <begin position="469"/>
        <end position="613"/>
    </location>
</feature>
<feature type="region of interest" description="Disordered" evidence="1">
    <location>
        <begin position="1047"/>
        <end position="1080"/>
    </location>
</feature>
<feature type="compositionally biased region" description="Polar residues" evidence="1">
    <location>
        <begin position="2797"/>
        <end position="2806"/>
    </location>
</feature>
<feature type="signal peptide" evidence="2">
    <location>
        <begin position="1"/>
        <end position="22"/>
    </location>
</feature>
<feature type="compositionally biased region" description="Basic and acidic residues" evidence="1">
    <location>
        <begin position="157"/>
        <end position="172"/>
    </location>
</feature>
<feature type="region of interest" description="Disordered" evidence="1">
    <location>
        <begin position="277"/>
        <end position="427"/>
    </location>
</feature>
<feature type="compositionally biased region" description="Polar residues" evidence="1">
    <location>
        <begin position="347"/>
        <end position="368"/>
    </location>
</feature>
<feature type="compositionally biased region" description="Basic and acidic residues" evidence="1">
    <location>
        <begin position="216"/>
        <end position="228"/>
    </location>
</feature>
<feature type="region of interest" description="Disordered" evidence="1">
    <location>
        <begin position="2061"/>
        <end position="2087"/>
    </location>
</feature>
<feature type="compositionally biased region" description="Basic and acidic residues" evidence="1">
    <location>
        <begin position="915"/>
        <end position="927"/>
    </location>
</feature>
<protein>
    <submittedName>
        <fullName evidence="3">Uncharacterized protein</fullName>
    </submittedName>
</protein>
<feature type="region of interest" description="Disordered" evidence="1">
    <location>
        <begin position="2002"/>
        <end position="2039"/>
    </location>
</feature>
<feature type="compositionally biased region" description="Polar residues" evidence="1">
    <location>
        <begin position="575"/>
        <end position="585"/>
    </location>
</feature>
<feature type="region of interest" description="Disordered" evidence="1">
    <location>
        <begin position="2494"/>
        <end position="2531"/>
    </location>
</feature>
<feature type="compositionally biased region" description="Polar residues" evidence="1">
    <location>
        <begin position="2509"/>
        <end position="2519"/>
    </location>
</feature>
<feature type="region of interest" description="Disordered" evidence="1">
    <location>
        <begin position="1820"/>
        <end position="1842"/>
    </location>
</feature>
<feature type="region of interest" description="Disordered" evidence="1">
    <location>
        <begin position="2570"/>
        <end position="2648"/>
    </location>
</feature>
<keyword evidence="2" id="KW-0732">Signal</keyword>
<feature type="compositionally biased region" description="Pro residues" evidence="1">
    <location>
        <begin position="2830"/>
        <end position="2839"/>
    </location>
</feature>
<accession>A0A7M7Q5I1</accession>
<feature type="compositionally biased region" description="Polar residues" evidence="1">
    <location>
        <begin position="1913"/>
        <end position="1922"/>
    </location>
</feature>
<organism evidence="3 4">
    <name type="scientific">Nasonia vitripennis</name>
    <name type="common">Parasitic wasp</name>
    <dbReference type="NCBI Taxonomy" id="7425"/>
    <lineage>
        <taxon>Eukaryota</taxon>
        <taxon>Metazoa</taxon>
        <taxon>Ecdysozoa</taxon>
        <taxon>Arthropoda</taxon>
        <taxon>Hexapoda</taxon>
        <taxon>Insecta</taxon>
        <taxon>Pterygota</taxon>
        <taxon>Neoptera</taxon>
        <taxon>Endopterygota</taxon>
        <taxon>Hymenoptera</taxon>
        <taxon>Apocrita</taxon>
        <taxon>Proctotrupomorpha</taxon>
        <taxon>Chalcidoidea</taxon>
        <taxon>Pteromalidae</taxon>
        <taxon>Pteromalinae</taxon>
        <taxon>Nasonia</taxon>
    </lineage>
</organism>
<feature type="compositionally biased region" description="Polar residues" evidence="1">
    <location>
        <begin position="2684"/>
        <end position="2696"/>
    </location>
</feature>
<feature type="compositionally biased region" description="Low complexity" evidence="1">
    <location>
        <begin position="828"/>
        <end position="849"/>
    </location>
</feature>
<evidence type="ECO:0000256" key="1">
    <source>
        <dbReference type="SAM" id="MobiDB-lite"/>
    </source>
</evidence>
<feature type="compositionally biased region" description="Low complexity" evidence="1">
    <location>
        <begin position="2807"/>
        <end position="2823"/>
    </location>
</feature>
<feature type="region of interest" description="Disordered" evidence="1">
    <location>
        <begin position="2684"/>
        <end position="2713"/>
    </location>
</feature>
<keyword evidence="4" id="KW-1185">Reference proteome</keyword>
<feature type="compositionally biased region" description="Pro residues" evidence="1">
    <location>
        <begin position="510"/>
        <end position="523"/>
    </location>
</feature>
<feature type="compositionally biased region" description="Low complexity" evidence="1">
    <location>
        <begin position="2572"/>
        <end position="2624"/>
    </location>
</feature>
<feature type="compositionally biased region" description="Low complexity" evidence="1">
    <location>
        <begin position="329"/>
        <end position="342"/>
    </location>
</feature>
<feature type="region of interest" description="Disordered" evidence="1">
    <location>
        <begin position="1318"/>
        <end position="1337"/>
    </location>
</feature>
<feature type="region of interest" description="Disordered" evidence="1">
    <location>
        <begin position="741"/>
        <end position="927"/>
    </location>
</feature>
<feature type="compositionally biased region" description="Polar residues" evidence="1">
    <location>
        <begin position="471"/>
        <end position="483"/>
    </location>
</feature>
<feature type="compositionally biased region" description="Polar residues" evidence="1">
    <location>
        <begin position="595"/>
        <end position="606"/>
    </location>
</feature>
<evidence type="ECO:0000313" key="4">
    <source>
        <dbReference type="Proteomes" id="UP000002358"/>
    </source>
</evidence>
<feature type="compositionally biased region" description="Polar residues" evidence="1">
    <location>
        <begin position="174"/>
        <end position="185"/>
    </location>
</feature>
<evidence type="ECO:0000313" key="3">
    <source>
        <dbReference type="EnsemblMetazoa" id="XP_031782205"/>
    </source>
</evidence>
<feature type="region of interest" description="Disordered" evidence="1">
    <location>
        <begin position="2797"/>
        <end position="2839"/>
    </location>
</feature>
<dbReference type="Proteomes" id="UP000002358">
    <property type="component" value="Chromosome 3"/>
</dbReference>
<feature type="compositionally biased region" description="Basic and acidic residues" evidence="1">
    <location>
        <begin position="61"/>
        <end position="80"/>
    </location>
</feature>
<feature type="region of interest" description="Disordered" evidence="1">
    <location>
        <begin position="26"/>
        <end position="252"/>
    </location>
</feature>
<dbReference type="RefSeq" id="XP_031782205.1">
    <property type="nucleotide sequence ID" value="XM_031926345.1"/>
</dbReference>
<feature type="compositionally biased region" description="Polar residues" evidence="1">
    <location>
        <begin position="818"/>
        <end position="827"/>
    </location>
</feature>
<feature type="compositionally biased region" description="Polar residues" evidence="1">
    <location>
        <begin position="2009"/>
        <end position="2039"/>
    </location>
</feature>
<evidence type="ECO:0000256" key="2">
    <source>
        <dbReference type="SAM" id="SignalP"/>
    </source>
</evidence>
<feature type="region of interest" description="Disordered" evidence="1">
    <location>
        <begin position="2410"/>
        <end position="2432"/>
    </location>
</feature>
<dbReference type="EnsemblMetazoa" id="XM_031926345">
    <property type="protein sequence ID" value="XP_031782205"/>
    <property type="gene ID" value="LOC100123492"/>
</dbReference>
<feature type="compositionally biased region" description="Low complexity" evidence="1">
    <location>
        <begin position="524"/>
        <end position="538"/>
    </location>
</feature>
<sequence length="2914" mass="311433">MELKCLKWVLFLLCLLIVATEGLQGSALKRGEKKNEEVSRTRGSTRRGSRFATSTSAPAEPKVEVASAKREYKPRNRDPSRFSSRKLASKAQQSEVKKSAADDSSVSSTQGKAYLPEPSTDFRRTGRVLKDKDNVQNIEPPKVDSGRSTGRRGPSRFSRDRSKAKSEAKEESNAGPSVFQSQTENTRSRTGRKIQSNTVLTGRQLKSSVPSSSRYSRVDSSDKSELKPAESMQRSSRRSFNTKPEPEDNRQAASRLRYDIAASGSESVRINIPLSFPVDSESTTSTESSRRPIGSRYKLRGRQEASNDHKPEVEINTASNRGISRRFEGSPSSTTTEAATSRARGRNSYSSRKSNTVTVEIGSTTTAAPDQRRRSFNGKSTPRGFEATRAQPNKLAEAQSLENKRSNRPRGRYKVESSSPNTLVPVSSTVTPNIEVELTAAPPTQPPVTSTTGKTSRMPLQSVTFVAPPTSDAQITKRQNNFGNRPGGQGRRGSKEDFFNHGLGFRGRRPPGPNDAPTVPPPITTTTSAPATTAAPPADSTGRGNPGWTLRRRPGHWHDGNPPGNPGDPTAPVDQGTSTASSGTTPKGARRGNKTFVQGGNGNQQISEDDNYPPDFKARLALLIQQKGAGQTRGPLEEQRSQSSSNVIDAASTDLDLAASDNAYKVVVAQSAYPVEEQVREKKGEIKKNFLNSSLFVLRIQCSHAEGSRNFQASKMSTSELFAARSRVKLENARKLVKPELNIDETSSRPVVGDAAGQSKDEKPSDDSAVDEGQKVFKVARKSSATIRAPPTEPQKITTKSDWKPATKLRKHFKEAQQARTSRYKQGSSSAYTAKPKSSSSSTASAVTKKSSETESEGAEDKSKQSRATGRYQEYKYKFVPKNRGSKLRGPTPSHDGVAAVVHEENSIPSTKSPLIEKSRKTFASRKSEKSSVEDIKAVALKLRKTLESIEKSNQTPRPPRRSDSPEGSTTLLTTMRTVKSFSFSTRLVKDDGEAIASSTQKMSEDEPTTLAPITTQATSTSFTVATQQPTTTTLPISDDLINEIENSGVSSTTDSGNDLLSAVKSTRSPDYEPPSAALTNDTGSPVYVVYPSATEKPLSVAITPKVYRYHATVKPDDELLGQPLALQQSVVQEPVISVKVSSGDGSADNSIVLDSNSNIFNPAQSAKILETGNATILEQLRSTVAPLLSTLGAKSPVFQSVYKNTNSANSLPRVTPSGAPPRFSARYRGAELFVRRPTPPTNSLPSNGKDALNIDVSSPGEPKVLTYYQAVETASINNEQTDVRHLWQLGRADQVESTTKNSSNSDLPSVIPITVTNTINDAGPSPSDNATTAPTTDTTMIATATTKTIDNIETTQQQPTVESDEALIMTTGSTTSIMDSPDAADLKLVTLESSSTSRPTSTSTELITEVSVSIGDRVNSITEFTTSSPTTTSEPKSSSVLTTTMQTADGFLSESSTDMPTTLPTLVENSVVTTESSVEATTTSSVVGSASTEESTSQMMLEKLDYSSTMQPIVSSSPFDVTLAESNNETTIAPPAKNEVEQEPSRIANLQILAQVRAGFMNDVSSTPISTPEYTTEAIPVLESSSNPPTQEITDAPLTIEMSITTGTSTTSQAVVETTSSANVVDTTVQRVEDDREMVTIQMKGLDEENDTTAQNNTLNVEIMLYKILNETVPAGTEKLDLMRDLFSNQDVQSALEKNLLSALSSNEKITSNNSSSSSYPSSFDNRLIAELMKISERVSVDSTSIPESPLNSENTYMDNSPDGLPQLLGGFLDNTNRSESVTNDNGTVVEANNNETSVVAQMTNMLSATTLPSVEATTTDSTNIDTNTDIATPESPQSTTQLDNEILETTTILDNPVTNPPNVASNLTNELTNLVDSPIMARMLRIFSKLLHAEKSLNGIVPDNASETHDSNSLTTSDSTEPLPMVDDDVTNTTELITDLSTNPESTTLPPTEPQTSAGLTTLSPTVIAHFQDTTPSTAQRTAGTSFSTPSSIIKSLLSSKSSSSIDNTNHIPTANPKSSSYLPSTTAQYQSTGYPSATPATAKFSPVIPTSFYQPTQVPSTTASSRFGSSRLTPAPKFSSSSSTTAPLRDYLIYGIYPNKTIVRKRPEDNLIDPRNVDSPYVIFGIYPDGKLVRKFPNGTVIPDPPSNPVEVVFSLSTTTTTTTTNRPGSRDNQIINRGMPNQKFDLFFNNRSPVDDGFTQKAFYAPNNDVDNALGYSGPTGFDLPIGSVGSDTKDTILPAEGVVVNGNRSNGRIILDRERNEATKTNQDAGQRNSVFIGQDKFVNYWTNGQPNSPPTVLSVNIKSTATAANEGPLSVPARPLNLDILPNKSSGKSVTAPPGFPWKDALEQIFGITTTPGTPITASVASNTIDDSTGENAAISASPINNLVEIFSPVSSTIESLINTPTKPTTLPPETTTMTTTPTPIPVFSSTTEKPLTMNPNAFGTTFDDLAFLNALLEKTAPNKGTPKTLTEVEQLLANKILSLALGRPLTNGGPTRSPKAIQPSNASPNSVGGSDDSKFSTPLPTSTASLPIVINLHPTTTAKPSTTTAFTWKPIKTFSSYDDFTTPSTSTTSTSTTTTTPKPTTTTTTTTTPAPTTTKTTTTTTTTTTQRPTTRQPVIITAKPVTTRRPRPRPTTPPPPAGPFAFAVNFFQSLFGRPTTTPRPVVRRPAPTARKIVSTTQRVTTSSYKPTEVASKAPSVGQASTTFSPEDDAKFLAALLDVARNSNGGDKRSVASSSQQQVLNADDEEFLRALLNGEGAKIKPLSSVGGNDQKDAALLAAFLKAQGLEPSTPSSLGKLTSTTTTTTTTTTTFRTTTTRRRPPPAASTYPPPLFSNFGVLSSGSGGGFGSAAGDVASSSGGEGTVRSQVVNAAIGMTRAFGQFIGAAITGAAQSFQSFVKNGTSLWG</sequence>
<feature type="region of interest" description="Disordered" evidence="1">
    <location>
        <begin position="1942"/>
        <end position="1961"/>
    </location>
</feature>
<feature type="chain" id="PRO_5029884954" evidence="2">
    <location>
        <begin position="23"/>
        <end position="2914"/>
    </location>
</feature>
<dbReference type="KEGG" id="nvi:100123492"/>
<feature type="compositionally biased region" description="Low complexity" evidence="1">
    <location>
        <begin position="1820"/>
        <end position="1834"/>
    </location>
</feature>
<feature type="compositionally biased region" description="Basic and acidic residues" evidence="1">
    <location>
        <begin position="120"/>
        <end position="134"/>
    </location>
</feature>
<feature type="region of interest" description="Disordered" evidence="1">
    <location>
        <begin position="628"/>
        <end position="647"/>
    </location>
</feature>
<feature type="compositionally biased region" description="Basic and acidic residues" evidence="1">
    <location>
        <begin position="301"/>
        <end position="313"/>
    </location>
</feature>
<reference evidence="3" key="1">
    <citation type="submission" date="2021-01" db="UniProtKB">
        <authorList>
            <consortium name="EnsemblMetazoa"/>
        </authorList>
    </citation>
    <scope>IDENTIFICATION</scope>
</reference>
<feature type="compositionally biased region" description="Polar residues" evidence="1">
    <location>
        <begin position="193"/>
        <end position="205"/>
    </location>
</feature>
<proteinExistence type="predicted"/>
<feature type="compositionally biased region" description="Low complexity" evidence="1">
    <location>
        <begin position="2410"/>
        <end position="2428"/>
    </location>
</feature>
<feature type="region of interest" description="Disordered" evidence="1">
    <location>
        <begin position="1902"/>
        <end position="1929"/>
    </location>
</feature>
<feature type="compositionally biased region" description="Basic and acidic residues" evidence="1">
    <location>
        <begin position="29"/>
        <end position="40"/>
    </location>
</feature>
<dbReference type="GeneID" id="100123492"/>
<feature type="compositionally biased region" description="Polar residues" evidence="1">
    <location>
        <begin position="232"/>
        <end position="242"/>
    </location>
</feature>
<feature type="compositionally biased region" description="Low complexity" evidence="1">
    <location>
        <begin position="206"/>
        <end position="215"/>
    </location>
</feature>
<dbReference type="InParanoid" id="A0A7M7Q5I1"/>
<name>A0A7M7Q5I1_NASVI</name>